<dbReference type="Pfam" id="PF10035">
    <property type="entry name" value="DUF2179"/>
    <property type="match status" value="1"/>
</dbReference>
<dbReference type="CDD" id="cd16381">
    <property type="entry name" value="YitT_C_like_1"/>
    <property type="match status" value="1"/>
</dbReference>
<dbReference type="OrthoDB" id="48231at2"/>
<dbReference type="HAMAP" id="MF_01515">
    <property type="entry name" value="UPF0316"/>
    <property type="match status" value="1"/>
</dbReference>
<comment type="subcellular location">
    <subcellularLocation>
        <location evidence="1 6">Cell membrane</location>
        <topology evidence="1 6">Multi-pass membrane protein</topology>
    </subcellularLocation>
</comment>
<evidence type="ECO:0000313" key="8">
    <source>
        <dbReference type="Proteomes" id="UP000182135"/>
    </source>
</evidence>
<reference evidence="7 8" key="1">
    <citation type="submission" date="2016-10" db="EMBL/GenBank/DDBJ databases">
        <authorList>
            <person name="de Groot N.N."/>
        </authorList>
    </citation>
    <scope>NUCLEOTIDE SEQUENCE [LARGE SCALE GENOMIC DNA]</scope>
    <source>
        <strain evidence="7 8">NLAE-zl-G419</strain>
    </source>
</reference>
<dbReference type="Pfam" id="PF18955">
    <property type="entry name" value="DUF5698"/>
    <property type="match status" value="1"/>
</dbReference>
<evidence type="ECO:0000256" key="2">
    <source>
        <dbReference type="ARBA" id="ARBA00022475"/>
    </source>
</evidence>
<feature type="transmembrane region" description="Helical" evidence="6">
    <location>
        <begin position="6"/>
        <end position="26"/>
    </location>
</feature>
<dbReference type="PANTHER" id="PTHR40060:SF1">
    <property type="entry name" value="UPF0316 PROTEIN YEBE"/>
    <property type="match status" value="1"/>
</dbReference>
<keyword evidence="4 6" id="KW-1133">Transmembrane helix</keyword>
<proteinExistence type="inferred from homology"/>
<gene>
    <name evidence="7" type="ORF">SAMN04487885_1105</name>
</gene>
<keyword evidence="5 6" id="KW-0472">Membrane</keyword>
<evidence type="ECO:0000256" key="4">
    <source>
        <dbReference type="ARBA" id="ARBA00022989"/>
    </source>
</evidence>
<feature type="transmembrane region" description="Helical" evidence="6">
    <location>
        <begin position="33"/>
        <end position="54"/>
    </location>
</feature>
<evidence type="ECO:0000313" key="7">
    <source>
        <dbReference type="EMBL" id="SFF77330.1"/>
    </source>
</evidence>
<comment type="similarity">
    <text evidence="6">Belongs to the UPF0316 family.</text>
</comment>
<sequence length="171" mass="18997">MIWILYIGIFLAKTLEVTLATIRTVLITRGEKLLGALIGFVEVIIWVYLVGNLITTVSEDPIKVLFYSAGFAFGNYVGTFLEEKLALGLITVNVITSKEDGDKLAHLLREEKLGVTTIDGEGRVESKKILMVHLKRKKKNEVVEMIENSGYNCVISVNDTKVVYGGYGIKK</sequence>
<evidence type="ECO:0000256" key="6">
    <source>
        <dbReference type="HAMAP-Rule" id="MF_01515"/>
    </source>
</evidence>
<dbReference type="InterPro" id="IPR022930">
    <property type="entry name" value="UPF0316"/>
</dbReference>
<keyword evidence="3 6" id="KW-0812">Transmembrane</keyword>
<evidence type="ECO:0000256" key="1">
    <source>
        <dbReference type="ARBA" id="ARBA00004651"/>
    </source>
</evidence>
<accession>A0A1I2LFR9</accession>
<name>A0A1I2LFR9_9CLOT</name>
<dbReference type="InterPro" id="IPR044035">
    <property type="entry name" value="DUF5698"/>
</dbReference>
<evidence type="ECO:0000256" key="5">
    <source>
        <dbReference type="ARBA" id="ARBA00023136"/>
    </source>
</evidence>
<dbReference type="PANTHER" id="PTHR40060">
    <property type="entry name" value="UPF0316 PROTEIN YEBE"/>
    <property type="match status" value="1"/>
</dbReference>
<evidence type="ECO:0000256" key="3">
    <source>
        <dbReference type="ARBA" id="ARBA00022692"/>
    </source>
</evidence>
<dbReference type="InterPro" id="IPR019264">
    <property type="entry name" value="DUF2179"/>
</dbReference>
<dbReference type="GO" id="GO:0005886">
    <property type="term" value="C:plasma membrane"/>
    <property type="evidence" value="ECO:0007669"/>
    <property type="project" value="UniProtKB-SubCell"/>
</dbReference>
<dbReference type="GeneID" id="90545810"/>
<dbReference type="RefSeq" id="WP_027638655.1">
    <property type="nucleotide sequence ID" value="NZ_BAAACD010000033.1"/>
</dbReference>
<dbReference type="eggNOG" id="COG4843">
    <property type="taxonomic scope" value="Bacteria"/>
</dbReference>
<dbReference type="EMBL" id="FOOE01000010">
    <property type="protein sequence ID" value="SFF77330.1"/>
    <property type="molecule type" value="Genomic_DNA"/>
</dbReference>
<organism evidence="7 8">
    <name type="scientific">Clostridium cadaveris</name>
    <dbReference type="NCBI Taxonomy" id="1529"/>
    <lineage>
        <taxon>Bacteria</taxon>
        <taxon>Bacillati</taxon>
        <taxon>Bacillota</taxon>
        <taxon>Clostridia</taxon>
        <taxon>Eubacteriales</taxon>
        <taxon>Clostridiaceae</taxon>
        <taxon>Clostridium</taxon>
    </lineage>
</organism>
<keyword evidence="8" id="KW-1185">Reference proteome</keyword>
<protein>
    <recommendedName>
        <fullName evidence="6">UPF0316 protein SAMN04487885_1105</fullName>
    </recommendedName>
</protein>
<dbReference type="Proteomes" id="UP000182135">
    <property type="component" value="Unassembled WGS sequence"/>
</dbReference>
<dbReference type="AlphaFoldDB" id="A0A1I2LFR9"/>
<keyword evidence="2 6" id="KW-1003">Cell membrane</keyword>